<keyword evidence="2" id="KW-1185">Reference proteome</keyword>
<name>A0A922HVK1_DERFA</name>
<dbReference type="AlphaFoldDB" id="A0A922HVK1"/>
<protein>
    <submittedName>
        <fullName evidence="1">Uncharacterized protein</fullName>
    </submittedName>
</protein>
<evidence type="ECO:0000313" key="2">
    <source>
        <dbReference type="Proteomes" id="UP000790347"/>
    </source>
</evidence>
<feature type="non-terminal residue" evidence="1">
    <location>
        <position position="1"/>
    </location>
</feature>
<dbReference type="Proteomes" id="UP000790347">
    <property type="component" value="Unassembled WGS sequence"/>
</dbReference>
<reference evidence="1" key="2">
    <citation type="journal article" date="2022" name="Res Sq">
        <title>Comparative Genomics Reveals Insights into the Divergent Evolution of Astigmatic Mites and Household Pest Adaptations.</title>
        <authorList>
            <person name="Xiong Q."/>
            <person name="Wan A.T.-Y."/>
            <person name="Liu X.-Y."/>
            <person name="Fung C.S.-H."/>
            <person name="Xiao X."/>
            <person name="Malainual N."/>
            <person name="Hou J."/>
            <person name="Wang L."/>
            <person name="Wang M."/>
            <person name="Yang K."/>
            <person name="Cui Y."/>
            <person name="Leung E."/>
            <person name="Nong W."/>
            <person name="Shin S.-K."/>
            <person name="Au S."/>
            <person name="Jeong K.Y."/>
            <person name="Chew F.T."/>
            <person name="Hui J."/>
            <person name="Leung T.F."/>
            <person name="Tungtrongchitr A."/>
            <person name="Zhong N."/>
            <person name="Liu Z."/>
            <person name="Tsui S."/>
        </authorList>
    </citation>
    <scope>NUCLEOTIDE SEQUENCE</scope>
    <source>
        <strain evidence="1">Derf</strain>
        <tissue evidence="1">Whole organism</tissue>
    </source>
</reference>
<evidence type="ECO:0000313" key="1">
    <source>
        <dbReference type="EMBL" id="KAH9511200.1"/>
    </source>
</evidence>
<gene>
    <name evidence="1" type="ORF">DERF_009671</name>
</gene>
<accession>A0A922HVK1</accession>
<proteinExistence type="predicted"/>
<organism evidence="1 2">
    <name type="scientific">Dermatophagoides farinae</name>
    <name type="common">American house dust mite</name>
    <dbReference type="NCBI Taxonomy" id="6954"/>
    <lineage>
        <taxon>Eukaryota</taxon>
        <taxon>Metazoa</taxon>
        <taxon>Ecdysozoa</taxon>
        <taxon>Arthropoda</taxon>
        <taxon>Chelicerata</taxon>
        <taxon>Arachnida</taxon>
        <taxon>Acari</taxon>
        <taxon>Acariformes</taxon>
        <taxon>Sarcoptiformes</taxon>
        <taxon>Astigmata</taxon>
        <taxon>Psoroptidia</taxon>
        <taxon>Analgoidea</taxon>
        <taxon>Pyroglyphidae</taxon>
        <taxon>Dermatophagoidinae</taxon>
        <taxon>Dermatophagoides</taxon>
    </lineage>
</organism>
<dbReference type="EMBL" id="ASGP02000004">
    <property type="protein sequence ID" value="KAH9511200.1"/>
    <property type="molecule type" value="Genomic_DNA"/>
</dbReference>
<sequence>KHVFQIHVFSSQKGWGGKKIITVFEIREKKGKKKVKKMNDEKISAAVVVFTGRLIFLNHEI</sequence>
<reference evidence="1" key="1">
    <citation type="submission" date="2013-05" db="EMBL/GenBank/DDBJ databases">
        <authorList>
            <person name="Yim A.K.Y."/>
            <person name="Chan T.F."/>
            <person name="Ji K.M."/>
            <person name="Liu X.Y."/>
            <person name="Zhou J.W."/>
            <person name="Li R.Q."/>
            <person name="Yang K.Y."/>
            <person name="Li J."/>
            <person name="Li M."/>
            <person name="Law P.T.W."/>
            <person name="Wu Y.L."/>
            <person name="Cai Z.L."/>
            <person name="Qin H."/>
            <person name="Bao Y."/>
            <person name="Leung R.K.K."/>
            <person name="Ng P.K.S."/>
            <person name="Zou J."/>
            <person name="Zhong X.J."/>
            <person name="Ran P.X."/>
            <person name="Zhong N.S."/>
            <person name="Liu Z.G."/>
            <person name="Tsui S.K.W."/>
        </authorList>
    </citation>
    <scope>NUCLEOTIDE SEQUENCE</scope>
    <source>
        <strain evidence="1">Derf</strain>
        <tissue evidence="1">Whole organism</tissue>
    </source>
</reference>
<comment type="caution">
    <text evidence="1">The sequence shown here is derived from an EMBL/GenBank/DDBJ whole genome shotgun (WGS) entry which is preliminary data.</text>
</comment>